<dbReference type="AlphaFoldDB" id="A0A6G0WQ70"/>
<feature type="compositionally biased region" description="Polar residues" evidence="1">
    <location>
        <begin position="489"/>
        <end position="499"/>
    </location>
</feature>
<dbReference type="VEuPathDB" id="FungiDB:AeMF1_011805"/>
<feature type="compositionally biased region" description="Polar residues" evidence="1">
    <location>
        <begin position="195"/>
        <end position="208"/>
    </location>
</feature>
<protein>
    <submittedName>
        <fullName evidence="2">Uncharacterized protein</fullName>
    </submittedName>
</protein>
<comment type="caution">
    <text evidence="2">The sequence shown here is derived from an EMBL/GenBank/DDBJ whole genome shotgun (WGS) entry which is preliminary data.</text>
</comment>
<feature type="region of interest" description="Disordered" evidence="1">
    <location>
        <begin position="1"/>
        <end position="396"/>
    </location>
</feature>
<feature type="compositionally biased region" description="Polar residues" evidence="1">
    <location>
        <begin position="628"/>
        <end position="637"/>
    </location>
</feature>
<accession>A0A6G0WQ70</accession>
<dbReference type="Proteomes" id="UP000481153">
    <property type="component" value="Unassembled WGS sequence"/>
</dbReference>
<evidence type="ECO:0000313" key="2">
    <source>
        <dbReference type="EMBL" id="KAF0729579.1"/>
    </source>
</evidence>
<feature type="compositionally biased region" description="Polar residues" evidence="1">
    <location>
        <begin position="361"/>
        <end position="375"/>
    </location>
</feature>
<feature type="compositionally biased region" description="Polar residues" evidence="1">
    <location>
        <begin position="609"/>
        <end position="621"/>
    </location>
</feature>
<gene>
    <name evidence="2" type="ORF">Ae201684_012847</name>
</gene>
<dbReference type="EMBL" id="VJMJ01000163">
    <property type="protein sequence ID" value="KAF0729579.1"/>
    <property type="molecule type" value="Genomic_DNA"/>
</dbReference>
<organism evidence="2 3">
    <name type="scientific">Aphanomyces euteiches</name>
    <dbReference type="NCBI Taxonomy" id="100861"/>
    <lineage>
        <taxon>Eukaryota</taxon>
        <taxon>Sar</taxon>
        <taxon>Stramenopiles</taxon>
        <taxon>Oomycota</taxon>
        <taxon>Saprolegniomycetes</taxon>
        <taxon>Saprolegniales</taxon>
        <taxon>Verrucalvaceae</taxon>
        <taxon>Aphanomyces</taxon>
    </lineage>
</organism>
<feature type="compositionally biased region" description="Polar residues" evidence="1">
    <location>
        <begin position="1"/>
        <end position="11"/>
    </location>
</feature>
<reference evidence="2 3" key="1">
    <citation type="submission" date="2019-07" db="EMBL/GenBank/DDBJ databases">
        <title>Genomics analysis of Aphanomyces spp. identifies a new class of oomycete effector associated with host adaptation.</title>
        <authorList>
            <person name="Gaulin E."/>
        </authorList>
    </citation>
    <scope>NUCLEOTIDE SEQUENCE [LARGE SCALE GENOMIC DNA]</scope>
    <source>
        <strain evidence="2 3">ATCC 201684</strain>
    </source>
</reference>
<feature type="compositionally biased region" description="Basic and acidic residues" evidence="1">
    <location>
        <begin position="542"/>
        <end position="560"/>
    </location>
</feature>
<proteinExistence type="predicted"/>
<evidence type="ECO:0000313" key="3">
    <source>
        <dbReference type="Proteomes" id="UP000481153"/>
    </source>
</evidence>
<feature type="compositionally biased region" description="Polar residues" evidence="1">
    <location>
        <begin position="277"/>
        <end position="310"/>
    </location>
</feature>
<feature type="region of interest" description="Disordered" evidence="1">
    <location>
        <begin position="525"/>
        <end position="744"/>
    </location>
</feature>
<feature type="compositionally biased region" description="Basic and acidic residues" evidence="1">
    <location>
        <begin position="184"/>
        <end position="194"/>
    </location>
</feature>
<feature type="compositionally biased region" description="Low complexity" evidence="1">
    <location>
        <begin position="168"/>
        <end position="183"/>
    </location>
</feature>
<feature type="region of interest" description="Disordered" evidence="1">
    <location>
        <begin position="420"/>
        <end position="464"/>
    </location>
</feature>
<sequence>MSKNTPSSGQGNRKKRKNRNPNPIYAPPQRQNANVEPKDGEPASKRPKFKKGGGLEPTTNPEPKSQPKRSLINQAISAVTEDVPVSKKNRKKKRKPIPEEALPSVPTAPTVTSLEAQIEARKRRFAMDTTDNAPKTPEAIPGPRRVTRSASKSDDVIVQLPPRKKKPAPALKSPQASVESKTTTSDDSKSRNDTPSRNIRSLLNTPQHPASEKEPATKMSIDSSETVSNPPPKSKAKKRNMKKKARLSNSEVSSPVKDPVLPHSVVRVKSNEEKAANNMQVSESSDMQETAENPTSTPTSISKSEQQDVLESTGPPSEIGDDSLSSDKEPFLPNLPSELRNSQEATFDETLQDTLFDTDLPSPSSLAENMDSTSDGWEVSALGSTGPNTPEYPISEPAVNESVTQTVALTQVSCSDEVESALTSAEVESASPDSVAKDEMSSASTEEDAIPIEEQTSNELRIPAVNEPISGIEYEISESAFSEAEQSSGQVESNLNSSHAVVKSPQHPTEWTSLVSENDEEVLNLEHSSTQSEATLEPINVDVHEPQNESHVSEEKRLHSAQETSTLVVQDFVGSLETQRQRDDYPTDEEEIPNLRHDPQPEPKVDITESVNESFSANLSSDLRETYDTLSEPSSPDASFEESISVADTMSENQSNHSMDDSPVHVPSPFTDAPTIRTPRDHISSPVKKPKEPNPSKEVHAKSSIDAVFDELNPSPGSETPQTSVVPISESSVENSSLAPELPTSQMQTIPIAKSPSTITPSIFTAKPLNNETSLDMTITSTPERPATDTPVVANVETDSFAVSDTSPNLATIGKPSREETFARATISQPLLSSATVTAKPLPVTEVQFSTGILSVSHPPPALFSSQPKMKTQISSETQLSSSPWSISFGTAPGSTTQLVNCSPLSSWFLSNGQANFIRQSHAFSANLKSNKSGQSPEMSTAEKDFYSSLAKNHWRTWWRSKSDTVINSVLDPPLPNLPQQVVETVEAVNPTPANSSSNQTQHSESSFGTMMEALRREREASSKFEQQMLQVLQGKTMTGQAFEDAYRSILEQ</sequence>
<feature type="compositionally biased region" description="Basic and acidic residues" evidence="1">
    <location>
        <begin position="678"/>
        <end position="703"/>
    </location>
</feature>
<keyword evidence="3" id="KW-1185">Reference proteome</keyword>
<feature type="compositionally biased region" description="Basic and acidic residues" evidence="1">
    <location>
        <begin position="593"/>
        <end position="607"/>
    </location>
</feature>
<feature type="compositionally biased region" description="Basic residues" evidence="1">
    <location>
        <begin position="234"/>
        <end position="246"/>
    </location>
</feature>
<feature type="compositionally biased region" description="Polar residues" evidence="1">
    <location>
        <begin position="646"/>
        <end position="657"/>
    </location>
</feature>
<feature type="region of interest" description="Disordered" evidence="1">
    <location>
        <begin position="480"/>
        <end position="509"/>
    </location>
</feature>
<feature type="compositionally biased region" description="Polar residues" evidence="1">
    <location>
        <begin position="715"/>
        <end position="744"/>
    </location>
</feature>
<name>A0A6G0WQ70_9STRA</name>
<evidence type="ECO:0000256" key="1">
    <source>
        <dbReference type="SAM" id="MobiDB-lite"/>
    </source>
</evidence>